<accession>A0ABT2K6Y2</accession>
<dbReference type="InterPro" id="IPR029058">
    <property type="entry name" value="AB_hydrolase_fold"/>
</dbReference>
<gene>
    <name evidence="1" type="ORF">MU516_05250</name>
</gene>
<dbReference type="EMBL" id="JANAVZ010000002">
    <property type="protein sequence ID" value="MCT4332274.1"/>
    <property type="molecule type" value="Genomic_DNA"/>
</dbReference>
<reference evidence="1 2" key="1">
    <citation type="submission" date="2022-04" db="EMBL/GenBank/DDBJ databases">
        <title>Paracoccus sp. YLB-12 draft genome sequence.</title>
        <authorList>
            <person name="Yu L."/>
        </authorList>
    </citation>
    <scope>NUCLEOTIDE SEQUENCE [LARGE SCALE GENOMIC DNA]</scope>
    <source>
        <strain evidence="1 2">YLB-12</strain>
    </source>
</reference>
<dbReference type="PANTHER" id="PTHR32268:SF11">
    <property type="entry name" value="HOMOSERINE O-ACETYLTRANSFERASE"/>
    <property type="match status" value="1"/>
</dbReference>
<dbReference type="GO" id="GO:0016787">
    <property type="term" value="F:hydrolase activity"/>
    <property type="evidence" value="ECO:0007669"/>
    <property type="project" value="UniProtKB-KW"/>
</dbReference>
<proteinExistence type="predicted"/>
<evidence type="ECO:0000313" key="1">
    <source>
        <dbReference type="EMBL" id="MCT4332274.1"/>
    </source>
</evidence>
<name>A0ABT2K6Y2_9RHOB</name>
<dbReference type="InterPro" id="IPR008220">
    <property type="entry name" value="HAT_MetX-like"/>
</dbReference>
<protein>
    <submittedName>
        <fullName evidence="1">Alpha/beta fold hydrolase</fullName>
    </submittedName>
</protein>
<organism evidence="1 2">
    <name type="scientific">Paracoccus maritimus</name>
    <dbReference type="NCBI Taxonomy" id="2933292"/>
    <lineage>
        <taxon>Bacteria</taxon>
        <taxon>Pseudomonadati</taxon>
        <taxon>Pseudomonadota</taxon>
        <taxon>Alphaproteobacteria</taxon>
        <taxon>Rhodobacterales</taxon>
        <taxon>Paracoccaceae</taxon>
        <taxon>Paracoccus</taxon>
    </lineage>
</organism>
<keyword evidence="1" id="KW-0378">Hydrolase</keyword>
<dbReference type="PANTHER" id="PTHR32268">
    <property type="entry name" value="HOMOSERINE O-ACETYLTRANSFERASE"/>
    <property type="match status" value="1"/>
</dbReference>
<dbReference type="Proteomes" id="UP001320702">
    <property type="component" value="Unassembled WGS sequence"/>
</dbReference>
<dbReference type="Gene3D" id="3.40.50.1820">
    <property type="entry name" value="alpha/beta hydrolase"/>
    <property type="match status" value="1"/>
</dbReference>
<dbReference type="RefSeq" id="WP_260276173.1">
    <property type="nucleotide sequence ID" value="NZ_JANAVZ010000002.1"/>
</dbReference>
<sequence>MDFPILTIGDFVDTQKGPMDQLGVETWHAVMGALMGGLQSYEWAASYPDRQTRVIPVISSGWADADLIAWLDVRASPFRLDPNWNGGDYHDGDAPEAGLTQALKIVTLHA</sequence>
<evidence type="ECO:0000313" key="2">
    <source>
        <dbReference type="Proteomes" id="UP001320702"/>
    </source>
</evidence>
<dbReference type="SUPFAM" id="SSF53474">
    <property type="entry name" value="alpha/beta-Hydrolases"/>
    <property type="match status" value="1"/>
</dbReference>
<comment type="caution">
    <text evidence="1">The sequence shown here is derived from an EMBL/GenBank/DDBJ whole genome shotgun (WGS) entry which is preliminary data.</text>
</comment>
<keyword evidence="2" id="KW-1185">Reference proteome</keyword>